<accession>A0A023G3Z4</accession>
<reference evidence="1" key="1">
    <citation type="submission" date="2014-03" db="EMBL/GenBank/DDBJ databases">
        <title>The sialotranscriptome of Amblyomma triste, Amblyomma parvum and Amblyomma cajennense ticks, uncovered by 454-based RNA-seq.</title>
        <authorList>
            <person name="Garcia G.R."/>
            <person name="Gardinassi L.G."/>
            <person name="Ribeiro J.M."/>
            <person name="Anatriello E."/>
            <person name="Ferreira B.R."/>
            <person name="Moreira H.N."/>
            <person name="Mafra C."/>
            <person name="Olegario M.M."/>
            <person name="Szabo P.J."/>
            <person name="Miranda-Santos I.K."/>
            <person name="Maruyama S.R."/>
        </authorList>
    </citation>
    <scope>NUCLEOTIDE SEQUENCE</scope>
    <source>
        <strain evidence="1">Mato Grasso do Sul</strain>
        <tissue evidence="1">Salivary glands</tissue>
    </source>
</reference>
<protein>
    <submittedName>
        <fullName evidence="1">Putative secreted protein</fullName>
    </submittedName>
</protein>
<proteinExistence type="evidence at transcript level"/>
<evidence type="ECO:0000313" key="1">
    <source>
        <dbReference type="EMBL" id="JAC27598.1"/>
    </source>
</evidence>
<sequence length="99" mass="11353">MGSLTFQLLWSVLWCQHNAARWTRLTKVFVQSSLSYVEKVVLHFICQPLEMNLHAWLLLSCQLLLLQHIVCLRLVTRRNVVFCLALVKLSGMVGVGCVK</sequence>
<dbReference type="EMBL" id="GBBM01007820">
    <property type="protein sequence ID" value="JAC27598.1"/>
    <property type="molecule type" value="mRNA"/>
</dbReference>
<name>A0A023G3Z4_AMBTT</name>
<dbReference type="AlphaFoldDB" id="A0A023G3Z4"/>
<organism evidence="1">
    <name type="scientific">Amblyomma triste</name>
    <name type="common">Neotropical tick</name>
    <dbReference type="NCBI Taxonomy" id="251400"/>
    <lineage>
        <taxon>Eukaryota</taxon>
        <taxon>Metazoa</taxon>
        <taxon>Ecdysozoa</taxon>
        <taxon>Arthropoda</taxon>
        <taxon>Chelicerata</taxon>
        <taxon>Arachnida</taxon>
        <taxon>Acari</taxon>
        <taxon>Parasitiformes</taxon>
        <taxon>Ixodida</taxon>
        <taxon>Ixodoidea</taxon>
        <taxon>Ixodidae</taxon>
        <taxon>Amblyomminae</taxon>
        <taxon>Amblyomma</taxon>
    </lineage>
</organism>